<keyword evidence="3" id="KW-1185">Reference proteome</keyword>
<feature type="region of interest" description="Disordered" evidence="1">
    <location>
        <begin position="66"/>
        <end position="92"/>
    </location>
</feature>
<accession>A0A5B7GGJ0</accession>
<comment type="caution">
    <text evidence="2">The sequence shown here is derived from an EMBL/GenBank/DDBJ whole genome shotgun (WGS) entry which is preliminary data.</text>
</comment>
<evidence type="ECO:0000313" key="2">
    <source>
        <dbReference type="EMBL" id="MPC56676.1"/>
    </source>
</evidence>
<reference evidence="2 3" key="1">
    <citation type="submission" date="2019-05" db="EMBL/GenBank/DDBJ databases">
        <title>Another draft genome of Portunus trituberculatus and its Hox gene families provides insights of decapod evolution.</title>
        <authorList>
            <person name="Jeong J.-H."/>
            <person name="Song I."/>
            <person name="Kim S."/>
            <person name="Choi T."/>
            <person name="Kim D."/>
            <person name="Ryu S."/>
            <person name="Kim W."/>
        </authorList>
    </citation>
    <scope>NUCLEOTIDE SEQUENCE [LARGE SCALE GENOMIC DNA]</scope>
    <source>
        <tissue evidence="2">Muscle</tissue>
    </source>
</reference>
<sequence>MSRSYQRPENALKRASGECKTVKGGREPCLRLASWGHEEVVVITVAICADAGRMPFGEVTNWTSEIHSHNHPTQPGKEQQGEMAAELKKKSKTDIFRPAAGNRFVDVKINVRLLYESFPPSEM</sequence>
<organism evidence="2 3">
    <name type="scientific">Portunus trituberculatus</name>
    <name type="common">Swimming crab</name>
    <name type="synonym">Neptunus trituberculatus</name>
    <dbReference type="NCBI Taxonomy" id="210409"/>
    <lineage>
        <taxon>Eukaryota</taxon>
        <taxon>Metazoa</taxon>
        <taxon>Ecdysozoa</taxon>
        <taxon>Arthropoda</taxon>
        <taxon>Crustacea</taxon>
        <taxon>Multicrustacea</taxon>
        <taxon>Malacostraca</taxon>
        <taxon>Eumalacostraca</taxon>
        <taxon>Eucarida</taxon>
        <taxon>Decapoda</taxon>
        <taxon>Pleocyemata</taxon>
        <taxon>Brachyura</taxon>
        <taxon>Eubrachyura</taxon>
        <taxon>Portunoidea</taxon>
        <taxon>Portunidae</taxon>
        <taxon>Portuninae</taxon>
        <taxon>Portunus</taxon>
    </lineage>
</organism>
<protein>
    <submittedName>
        <fullName evidence="2">Uncharacterized protein</fullName>
    </submittedName>
</protein>
<feature type="compositionally biased region" description="Polar residues" evidence="1">
    <location>
        <begin position="66"/>
        <end position="77"/>
    </location>
</feature>
<dbReference type="AlphaFoldDB" id="A0A5B7GGJ0"/>
<dbReference type="Proteomes" id="UP000324222">
    <property type="component" value="Unassembled WGS sequence"/>
</dbReference>
<name>A0A5B7GGJ0_PORTR</name>
<evidence type="ECO:0000313" key="3">
    <source>
        <dbReference type="Proteomes" id="UP000324222"/>
    </source>
</evidence>
<gene>
    <name evidence="2" type="ORF">E2C01_050641</name>
</gene>
<dbReference type="EMBL" id="VSRR010014151">
    <property type="protein sequence ID" value="MPC56676.1"/>
    <property type="molecule type" value="Genomic_DNA"/>
</dbReference>
<evidence type="ECO:0000256" key="1">
    <source>
        <dbReference type="SAM" id="MobiDB-lite"/>
    </source>
</evidence>
<proteinExistence type="predicted"/>